<evidence type="ECO:0000256" key="1">
    <source>
        <dbReference type="SAM" id="MobiDB-lite"/>
    </source>
</evidence>
<dbReference type="EMBL" id="HBUE01000866">
    <property type="protein sequence ID" value="CAG6443736.1"/>
    <property type="molecule type" value="Transcribed_RNA"/>
</dbReference>
<accession>A0A8D7ZVU9</accession>
<protein>
    <submittedName>
        <fullName evidence="2">(northern house mosquito) hypothetical protein</fullName>
    </submittedName>
</protein>
<feature type="compositionally biased region" description="Low complexity" evidence="1">
    <location>
        <begin position="31"/>
        <end position="45"/>
    </location>
</feature>
<dbReference type="AlphaFoldDB" id="A0A8D7ZVU9"/>
<sequence length="128" mass="14161">MRSCSTQRTRSWPATRKWVASSWLRRPSPRTPSCSPSPRWSSGPSGIWTSTSSDRRSFRAWAASPTVSWACTGAIGATGPFASPIVRVWSTRICTRSSAQFYGLVGGRSPAMIRKRCLITIGTMRCWC</sequence>
<feature type="region of interest" description="Disordered" evidence="1">
    <location>
        <begin position="23"/>
        <end position="46"/>
    </location>
</feature>
<proteinExistence type="predicted"/>
<name>A0A8D7ZVU9_CULPI</name>
<reference evidence="2" key="1">
    <citation type="submission" date="2021-05" db="EMBL/GenBank/DDBJ databases">
        <authorList>
            <person name="Alioto T."/>
            <person name="Alioto T."/>
            <person name="Gomez Garrido J."/>
        </authorList>
    </citation>
    <scope>NUCLEOTIDE SEQUENCE</scope>
</reference>
<evidence type="ECO:0000313" key="2">
    <source>
        <dbReference type="EMBL" id="CAG6443736.1"/>
    </source>
</evidence>
<organism evidence="2">
    <name type="scientific">Culex pipiens</name>
    <name type="common">House mosquito</name>
    <dbReference type="NCBI Taxonomy" id="7175"/>
    <lineage>
        <taxon>Eukaryota</taxon>
        <taxon>Metazoa</taxon>
        <taxon>Ecdysozoa</taxon>
        <taxon>Arthropoda</taxon>
        <taxon>Hexapoda</taxon>
        <taxon>Insecta</taxon>
        <taxon>Pterygota</taxon>
        <taxon>Neoptera</taxon>
        <taxon>Endopterygota</taxon>
        <taxon>Diptera</taxon>
        <taxon>Nematocera</taxon>
        <taxon>Culicoidea</taxon>
        <taxon>Culicidae</taxon>
        <taxon>Culicinae</taxon>
        <taxon>Culicini</taxon>
        <taxon>Culex</taxon>
        <taxon>Culex</taxon>
    </lineage>
</organism>